<evidence type="ECO:0000259" key="2">
    <source>
        <dbReference type="Pfam" id="PF13847"/>
    </source>
</evidence>
<reference evidence="3" key="1">
    <citation type="submission" date="2021-11" db="EMBL/GenBank/DDBJ databases">
        <title>A Novel Adlercreutzia Species, isolated from a Allomyrina dichotoma larva feces.</title>
        <authorList>
            <person name="Suh M.K."/>
        </authorList>
    </citation>
    <scope>NUCLEOTIDE SEQUENCE</scope>
    <source>
        <strain evidence="3">JBNU-10</strain>
    </source>
</reference>
<protein>
    <submittedName>
        <fullName evidence="3">Class I SAM-dependent methyltransferase</fullName>
    </submittedName>
</protein>
<proteinExistence type="predicted"/>
<dbReference type="EMBL" id="JAJMLW010000004">
    <property type="protein sequence ID" value="MCI2242759.1"/>
    <property type="molecule type" value="Genomic_DNA"/>
</dbReference>
<dbReference type="SUPFAM" id="SSF53335">
    <property type="entry name" value="S-adenosyl-L-methionine-dependent methyltransferases"/>
    <property type="match status" value="1"/>
</dbReference>
<dbReference type="Pfam" id="PF13847">
    <property type="entry name" value="Methyltransf_31"/>
    <property type="match status" value="1"/>
</dbReference>
<evidence type="ECO:0000256" key="1">
    <source>
        <dbReference type="SAM" id="MobiDB-lite"/>
    </source>
</evidence>
<comment type="caution">
    <text evidence="3">The sequence shown here is derived from an EMBL/GenBank/DDBJ whole genome shotgun (WGS) entry which is preliminary data.</text>
</comment>
<keyword evidence="4" id="KW-1185">Reference proteome</keyword>
<evidence type="ECO:0000313" key="3">
    <source>
        <dbReference type="EMBL" id="MCI2242759.1"/>
    </source>
</evidence>
<feature type="region of interest" description="Disordered" evidence="1">
    <location>
        <begin position="197"/>
        <end position="217"/>
    </location>
</feature>
<dbReference type="RefSeq" id="WP_242166278.1">
    <property type="nucleotide sequence ID" value="NZ_JAJMLW010000004.1"/>
</dbReference>
<organism evidence="3 4">
    <name type="scientific">Adlercreutzia faecimuris</name>
    <dbReference type="NCBI Taxonomy" id="2897341"/>
    <lineage>
        <taxon>Bacteria</taxon>
        <taxon>Bacillati</taxon>
        <taxon>Actinomycetota</taxon>
        <taxon>Coriobacteriia</taxon>
        <taxon>Eggerthellales</taxon>
        <taxon>Eggerthellaceae</taxon>
        <taxon>Adlercreutzia</taxon>
    </lineage>
</organism>
<accession>A0ABS9WIQ5</accession>
<dbReference type="GO" id="GO:0032259">
    <property type="term" value="P:methylation"/>
    <property type="evidence" value="ECO:0007669"/>
    <property type="project" value="UniProtKB-KW"/>
</dbReference>
<sequence>MDADELRDFYEGRQFEYGFASMCKMVLPDDELAGRRILDVCCRRGRGAYRLGELAGDEGSVLGVDWSPAYVEEARAGAERAWRKGGLSRSNLAFAVAYPEDLAAAGVEDGSMDVAYVNSVVTLLADPAAALAEIGRALRPGGLLILETVLADRPRDEAVVEAARALGNSVQAARTEAETLAWLASAGFSAPEVVAEEPVEASRGYREGATAPTAPGDEDVRFRAVALNAHKK</sequence>
<keyword evidence="3" id="KW-0808">Transferase</keyword>
<dbReference type="InterPro" id="IPR025714">
    <property type="entry name" value="Methyltranfer_dom"/>
</dbReference>
<dbReference type="Proteomes" id="UP001430755">
    <property type="component" value="Unassembled WGS sequence"/>
</dbReference>
<feature type="domain" description="Methyltransferase" evidence="2">
    <location>
        <begin position="34"/>
        <end position="186"/>
    </location>
</feature>
<keyword evidence="3" id="KW-0489">Methyltransferase</keyword>
<dbReference type="Gene3D" id="3.40.50.150">
    <property type="entry name" value="Vaccinia Virus protein VP39"/>
    <property type="match status" value="1"/>
</dbReference>
<name>A0ABS9WIQ5_9ACTN</name>
<dbReference type="GO" id="GO:0008168">
    <property type="term" value="F:methyltransferase activity"/>
    <property type="evidence" value="ECO:0007669"/>
    <property type="project" value="UniProtKB-KW"/>
</dbReference>
<dbReference type="InterPro" id="IPR029063">
    <property type="entry name" value="SAM-dependent_MTases_sf"/>
</dbReference>
<evidence type="ECO:0000313" key="4">
    <source>
        <dbReference type="Proteomes" id="UP001430755"/>
    </source>
</evidence>
<dbReference type="PANTHER" id="PTHR43591">
    <property type="entry name" value="METHYLTRANSFERASE"/>
    <property type="match status" value="1"/>
</dbReference>
<dbReference type="CDD" id="cd02440">
    <property type="entry name" value="AdoMet_MTases"/>
    <property type="match status" value="1"/>
</dbReference>
<gene>
    <name evidence="3" type="ORF">LPT13_10415</name>
</gene>
<dbReference type="PANTHER" id="PTHR43591:SF108">
    <property type="entry name" value="S-ADENOSYL-L-METHIONINE-DEPENDENT METHYLTRANSFERASE"/>
    <property type="match status" value="1"/>
</dbReference>